<evidence type="ECO:0000256" key="6">
    <source>
        <dbReference type="ARBA" id="ARBA00023002"/>
    </source>
</evidence>
<dbReference type="Pfam" id="PF02219">
    <property type="entry name" value="MTHFR"/>
    <property type="match status" value="1"/>
</dbReference>
<evidence type="ECO:0000256" key="3">
    <source>
        <dbReference type="ARBA" id="ARBA00006743"/>
    </source>
</evidence>
<evidence type="ECO:0000256" key="2">
    <source>
        <dbReference type="ARBA" id="ARBA00004777"/>
    </source>
</evidence>
<comment type="pathway">
    <text evidence="2 8">One-carbon metabolism; tetrahydrofolate interconversion.</text>
</comment>
<keyword evidence="6 8" id="KW-0560">Oxidoreductase</keyword>
<dbReference type="InterPro" id="IPR016032">
    <property type="entry name" value="Sig_transdc_resp-reg_C-effctor"/>
</dbReference>
<evidence type="ECO:0000256" key="7">
    <source>
        <dbReference type="ARBA" id="ARBA00048628"/>
    </source>
</evidence>
<evidence type="ECO:0000256" key="4">
    <source>
        <dbReference type="ARBA" id="ARBA00022630"/>
    </source>
</evidence>
<dbReference type="Gene3D" id="3.20.20.220">
    <property type="match status" value="1"/>
</dbReference>
<keyword evidence="5 8" id="KW-0274">FAD</keyword>
<dbReference type="GO" id="GO:0071949">
    <property type="term" value="F:FAD binding"/>
    <property type="evidence" value="ECO:0007669"/>
    <property type="project" value="TreeGrafter"/>
</dbReference>
<comment type="similarity">
    <text evidence="3 8">Belongs to the methylenetetrahydrofolate reductase family.</text>
</comment>
<dbReference type="GO" id="GO:0009086">
    <property type="term" value="P:methionine biosynthetic process"/>
    <property type="evidence" value="ECO:0007669"/>
    <property type="project" value="TreeGrafter"/>
</dbReference>
<dbReference type="GO" id="GO:0006355">
    <property type="term" value="P:regulation of DNA-templated transcription"/>
    <property type="evidence" value="ECO:0007669"/>
    <property type="project" value="InterPro"/>
</dbReference>
<dbReference type="Pfam" id="PF00196">
    <property type="entry name" value="GerE"/>
    <property type="match status" value="1"/>
</dbReference>
<dbReference type="GO" id="GO:0035999">
    <property type="term" value="P:tetrahydrofolate interconversion"/>
    <property type="evidence" value="ECO:0007669"/>
    <property type="project" value="UniProtKB-UniPathway"/>
</dbReference>
<evidence type="ECO:0000256" key="5">
    <source>
        <dbReference type="ARBA" id="ARBA00022827"/>
    </source>
</evidence>
<dbReference type="InterPro" id="IPR000792">
    <property type="entry name" value="Tscrpt_reg_LuxR_C"/>
</dbReference>
<dbReference type="SUPFAM" id="SSF46894">
    <property type="entry name" value="C-terminal effector domain of the bipartite response regulators"/>
    <property type="match status" value="1"/>
</dbReference>
<dbReference type="SUPFAM" id="SSF51730">
    <property type="entry name" value="FAD-linked oxidoreductase"/>
    <property type="match status" value="1"/>
</dbReference>
<comment type="cofactor">
    <cofactor evidence="1 8">
        <name>FAD</name>
        <dbReference type="ChEBI" id="CHEBI:57692"/>
    </cofactor>
</comment>
<sequence>MQRPAALTDPDLLNMPRDLTERERQVLTLRAAGEPVAAIAALLVVEPRTVKFHLRNVYAKLDLATAPRAARQLALARYAAAAPTVMPVPGRPRPPVRRFLFRPDRTLTQVLAHEQFTFSAEVIPPRNGAEQAAVLAQVARLIDAGARFLAVTKGAGGSLRGGSLPIALAIKEQFDVPCVAHFTCRDLLPEEVENQLVDHQYFGIRNILALRGDPPDGQPGWRSRRGAYDHAYQLIEQIRDLNRGVYLPRAGGPPPATHAPADFCIGAAVYPEHLDAAEGTTFFKRKVDAGAEYAITQMVFDTDAYGRFLDRCEKARLSVPVLPGTRILRSRARARRTAEKYGVSVPAAMLRALPQIDDPAADARALDVFLGVVERLRRLGAPGVHLFVTDVDTACTALAALKQ</sequence>
<dbReference type="SMART" id="SM00421">
    <property type="entry name" value="HTH_LUXR"/>
    <property type="match status" value="1"/>
</dbReference>
<dbReference type="GO" id="GO:0003677">
    <property type="term" value="F:DNA binding"/>
    <property type="evidence" value="ECO:0007669"/>
    <property type="project" value="InterPro"/>
</dbReference>
<dbReference type="GO" id="GO:0005829">
    <property type="term" value="C:cytosol"/>
    <property type="evidence" value="ECO:0007669"/>
    <property type="project" value="TreeGrafter"/>
</dbReference>
<dbReference type="CDD" id="cd00537">
    <property type="entry name" value="MTHFR"/>
    <property type="match status" value="1"/>
</dbReference>
<accession>A0A6J4I8R7</accession>
<feature type="domain" description="HTH luxR-type" evidence="9">
    <location>
        <begin position="12"/>
        <end position="77"/>
    </location>
</feature>
<protein>
    <recommendedName>
        <fullName evidence="8">Methylenetetrahydrofolate reductase</fullName>
    </recommendedName>
</protein>
<gene>
    <name evidence="10" type="ORF">AVDCRST_MAG77-1860</name>
</gene>
<dbReference type="PANTHER" id="PTHR45754">
    <property type="entry name" value="METHYLENETETRAHYDROFOLATE REDUCTASE"/>
    <property type="match status" value="1"/>
</dbReference>
<dbReference type="CDD" id="cd06170">
    <property type="entry name" value="LuxR_C_like"/>
    <property type="match status" value="1"/>
</dbReference>
<dbReference type="InterPro" id="IPR036388">
    <property type="entry name" value="WH-like_DNA-bd_sf"/>
</dbReference>
<evidence type="ECO:0000259" key="9">
    <source>
        <dbReference type="PROSITE" id="PS50043"/>
    </source>
</evidence>
<dbReference type="InterPro" id="IPR003171">
    <property type="entry name" value="Mehydrof_redctse-like"/>
</dbReference>
<dbReference type="PANTHER" id="PTHR45754:SF3">
    <property type="entry name" value="METHYLENETETRAHYDROFOLATE REDUCTASE (NADPH)"/>
    <property type="match status" value="1"/>
</dbReference>
<organism evidence="10">
    <name type="scientific">uncultured Chloroflexota bacterium</name>
    <dbReference type="NCBI Taxonomy" id="166587"/>
    <lineage>
        <taxon>Bacteria</taxon>
        <taxon>Bacillati</taxon>
        <taxon>Chloroflexota</taxon>
        <taxon>environmental samples</taxon>
    </lineage>
</organism>
<evidence type="ECO:0000313" key="10">
    <source>
        <dbReference type="EMBL" id="CAA9245526.1"/>
    </source>
</evidence>
<keyword evidence="4 8" id="KW-0285">Flavoprotein</keyword>
<name>A0A6J4I8R7_9CHLR</name>
<dbReference type="Gene3D" id="1.10.10.10">
    <property type="entry name" value="Winged helix-like DNA-binding domain superfamily/Winged helix DNA-binding domain"/>
    <property type="match status" value="1"/>
</dbReference>
<comment type="catalytic activity">
    <reaction evidence="7">
        <text>(6S)-5-methyl-5,6,7,8-tetrahydrofolate + NAD(+) = (6R)-5,10-methylene-5,6,7,8-tetrahydrofolate + NADH + H(+)</text>
        <dbReference type="Rhea" id="RHEA:19821"/>
        <dbReference type="ChEBI" id="CHEBI:15378"/>
        <dbReference type="ChEBI" id="CHEBI:15636"/>
        <dbReference type="ChEBI" id="CHEBI:18608"/>
        <dbReference type="ChEBI" id="CHEBI:57540"/>
        <dbReference type="ChEBI" id="CHEBI:57945"/>
        <dbReference type="EC" id="1.5.1.54"/>
    </reaction>
    <physiologicalReaction direction="right-to-left" evidence="7">
        <dbReference type="Rhea" id="RHEA:19823"/>
    </physiologicalReaction>
</comment>
<dbReference type="EMBL" id="CADCTC010000115">
    <property type="protein sequence ID" value="CAA9245526.1"/>
    <property type="molecule type" value="Genomic_DNA"/>
</dbReference>
<dbReference type="PROSITE" id="PS00622">
    <property type="entry name" value="HTH_LUXR_1"/>
    <property type="match status" value="1"/>
</dbReference>
<dbReference type="InterPro" id="IPR029041">
    <property type="entry name" value="FAD-linked_oxidoreductase-like"/>
</dbReference>
<dbReference type="AlphaFoldDB" id="A0A6J4I8R7"/>
<evidence type="ECO:0000256" key="8">
    <source>
        <dbReference type="RuleBase" id="RU003862"/>
    </source>
</evidence>
<dbReference type="GO" id="GO:0106312">
    <property type="term" value="F:methylenetetrahydrofolate reductase (NADH) activity"/>
    <property type="evidence" value="ECO:0007669"/>
    <property type="project" value="UniProtKB-EC"/>
</dbReference>
<reference evidence="10" key="1">
    <citation type="submission" date="2020-02" db="EMBL/GenBank/DDBJ databases">
        <authorList>
            <person name="Meier V. D."/>
        </authorList>
    </citation>
    <scope>NUCLEOTIDE SEQUENCE</scope>
    <source>
        <strain evidence="10">AVDCRST_MAG77</strain>
    </source>
</reference>
<proteinExistence type="inferred from homology"/>
<dbReference type="UniPathway" id="UPA00193"/>
<evidence type="ECO:0000256" key="1">
    <source>
        <dbReference type="ARBA" id="ARBA00001974"/>
    </source>
</evidence>
<dbReference type="PRINTS" id="PR00038">
    <property type="entry name" value="HTHLUXR"/>
</dbReference>
<dbReference type="PROSITE" id="PS50043">
    <property type="entry name" value="HTH_LUXR_2"/>
    <property type="match status" value="1"/>
</dbReference>